<proteinExistence type="predicted"/>
<accession>A0A3B0VXX9</accession>
<dbReference type="EMBL" id="UOEX01000161">
    <property type="protein sequence ID" value="VAW36234.1"/>
    <property type="molecule type" value="Genomic_DNA"/>
</dbReference>
<feature type="non-terminal residue" evidence="1">
    <location>
        <position position="1"/>
    </location>
</feature>
<gene>
    <name evidence="1" type="ORF">MNBD_DELTA03-134</name>
</gene>
<dbReference type="EC" id="3.1.21.3" evidence="1"/>
<name>A0A3B0VXX9_9ZZZZ</name>
<evidence type="ECO:0000313" key="1">
    <source>
        <dbReference type="EMBL" id="VAW36234.1"/>
    </source>
</evidence>
<protein>
    <submittedName>
        <fullName evidence="1">Type I restriction-modification system, restriction subunit R</fullName>
        <ecNumber evidence="1">3.1.21.3</ecNumber>
    </submittedName>
</protein>
<reference evidence="1" key="1">
    <citation type="submission" date="2018-06" db="EMBL/GenBank/DDBJ databases">
        <authorList>
            <person name="Zhirakovskaya E."/>
        </authorList>
    </citation>
    <scope>NUCLEOTIDE SEQUENCE</scope>
</reference>
<organism evidence="1">
    <name type="scientific">hydrothermal vent metagenome</name>
    <dbReference type="NCBI Taxonomy" id="652676"/>
    <lineage>
        <taxon>unclassified sequences</taxon>
        <taxon>metagenomes</taxon>
        <taxon>ecological metagenomes</taxon>
    </lineage>
</organism>
<keyword evidence="1" id="KW-0378">Hydrolase</keyword>
<dbReference type="GO" id="GO:0009035">
    <property type="term" value="F:type I site-specific deoxyribonuclease activity"/>
    <property type="evidence" value="ECO:0007669"/>
    <property type="project" value="UniProtKB-EC"/>
</dbReference>
<dbReference type="AlphaFoldDB" id="A0A3B0VXX9"/>
<sequence>VVVQETDKALQLSITQLEYCILVSGRVFGNVFMPSGGSRGDQNDWDGAEFVRNKINQLAAIPDKESSEVLQRLLTEGSLFTYQDQLKHSLANQMVIRRNAEYRPPSWAETVESLRGGKPANIADLHALILDQMQTIKKRIKAGNTDTYKAFWRCDSNGKVERPEIEDICRDRFIELLEPSLLPLELHAEPEGHMAAEKRADIIIFGSGSMKLPVECKRDFHADIWTACTNQLEQMYSRDPGAKGYGIYGVFWFGDKRTSRMKNPPGGITKPQSAEELEQALQSLVPQEQQMKIRVVVFDVTPPY</sequence>